<evidence type="ECO:0000313" key="3">
    <source>
        <dbReference type="Proteomes" id="UP000046067"/>
    </source>
</evidence>
<feature type="transmembrane region" description="Helical" evidence="1">
    <location>
        <begin position="65"/>
        <end position="86"/>
    </location>
</feature>
<keyword evidence="1" id="KW-0812">Transmembrane</keyword>
<dbReference type="EMBL" id="CWQJ01000008">
    <property type="protein sequence ID" value="CSC04670.1"/>
    <property type="molecule type" value="Genomic_DNA"/>
</dbReference>
<organism evidence="2 3">
    <name type="scientific">Vibrio cholerae</name>
    <dbReference type="NCBI Taxonomy" id="666"/>
    <lineage>
        <taxon>Bacteria</taxon>
        <taxon>Pseudomonadati</taxon>
        <taxon>Pseudomonadota</taxon>
        <taxon>Gammaproteobacteria</taxon>
        <taxon>Vibrionales</taxon>
        <taxon>Vibrionaceae</taxon>
        <taxon>Vibrio</taxon>
    </lineage>
</organism>
<sequence>MFDFYFFDFLKIFSVIFRLGILFLYSIKIKENIINEFFYAYLFGLFLVCLVGYKNKYLLRFGVGVKHPLMTMLSSSNSLLLFFLLLRLNEVMIKRI</sequence>
<keyword evidence="1" id="KW-0472">Membrane</keyword>
<gene>
    <name evidence="2" type="ORF">ERS013201_01650</name>
</gene>
<dbReference type="AlphaFoldDB" id="A0A655X322"/>
<accession>A0A655X322</accession>
<evidence type="ECO:0000256" key="1">
    <source>
        <dbReference type="SAM" id="Phobius"/>
    </source>
</evidence>
<evidence type="ECO:0000313" key="2">
    <source>
        <dbReference type="EMBL" id="CSC04670.1"/>
    </source>
</evidence>
<feature type="transmembrane region" description="Helical" evidence="1">
    <location>
        <begin position="6"/>
        <end position="25"/>
    </location>
</feature>
<protein>
    <submittedName>
        <fullName evidence="2">Uncharacterized protein</fullName>
    </submittedName>
</protein>
<reference evidence="2 3" key="1">
    <citation type="submission" date="2015-07" db="EMBL/GenBank/DDBJ databases">
        <authorList>
            <consortium name="Pathogen Informatics"/>
        </authorList>
    </citation>
    <scope>NUCLEOTIDE SEQUENCE [LARGE SCALE GENOMIC DNA]</scope>
    <source>
        <strain evidence="2 3">A325</strain>
    </source>
</reference>
<feature type="transmembrane region" description="Helical" evidence="1">
    <location>
        <begin position="37"/>
        <end position="53"/>
    </location>
</feature>
<dbReference type="Proteomes" id="UP000046067">
    <property type="component" value="Unassembled WGS sequence"/>
</dbReference>
<keyword evidence="1" id="KW-1133">Transmembrane helix</keyword>
<proteinExistence type="predicted"/>
<name>A0A655X322_VIBCL</name>